<keyword evidence="5" id="KW-0804">Transcription</keyword>
<dbReference type="SMART" id="SM01409">
    <property type="entry name" value="RNA_pol_Rpb6"/>
    <property type="match status" value="1"/>
</dbReference>
<keyword evidence="4" id="KW-0240">DNA-directed RNA polymerase</keyword>
<evidence type="ECO:0000256" key="1">
    <source>
        <dbReference type="ARBA" id="ARBA00006711"/>
    </source>
</evidence>
<dbReference type="GO" id="GO:0000428">
    <property type="term" value="C:DNA-directed RNA polymerase complex"/>
    <property type="evidence" value="ECO:0007669"/>
    <property type="project" value="UniProtKB-KW"/>
</dbReference>
<reference evidence="9 10" key="2">
    <citation type="journal article" date="2010" name="J. Bacteriol.">
        <title>Genome sequence of the polysaccharide-degrading, thermophilic anaerobe Spirochaeta thermophila DSM 6192.</title>
        <authorList>
            <person name="Angelov A."/>
            <person name="Liebl S."/>
            <person name="Ballschmiter M."/>
            <person name="Bomeke M."/>
            <person name="Lehmann R."/>
            <person name="Liesegang H."/>
            <person name="Daniel R."/>
            <person name="Liebl W."/>
        </authorList>
    </citation>
    <scope>NUCLEOTIDE SEQUENCE [LARGE SCALE GENOMIC DNA]</scope>
    <source>
        <strain evidence="10">ATCC 49972 / DSM 6192 / RI 19.B1</strain>
    </source>
</reference>
<evidence type="ECO:0000256" key="4">
    <source>
        <dbReference type="ARBA" id="ARBA00022478"/>
    </source>
</evidence>
<dbReference type="Pfam" id="PF01192">
    <property type="entry name" value="RNA_pol_Rpb6"/>
    <property type="match status" value="1"/>
</dbReference>
<dbReference type="Proteomes" id="UP000001296">
    <property type="component" value="Chromosome"/>
</dbReference>
<dbReference type="PaxDb" id="665571-STHERM_c12210"/>
<dbReference type="GO" id="GO:0003677">
    <property type="term" value="F:DNA binding"/>
    <property type="evidence" value="ECO:0007669"/>
    <property type="project" value="InterPro"/>
</dbReference>
<evidence type="ECO:0000256" key="7">
    <source>
        <dbReference type="ARBA" id="ARBA00030998"/>
    </source>
</evidence>
<dbReference type="HOGENOM" id="CLU_187773_0_0_12"/>
<dbReference type="KEGG" id="sta:STHERM_c12210"/>
<dbReference type="eggNOG" id="ENOG502ZVPX">
    <property type="taxonomic scope" value="Bacteria"/>
</dbReference>
<proteinExistence type="inferred from homology"/>
<dbReference type="RefSeq" id="WP_013314003.1">
    <property type="nucleotide sequence ID" value="NC_014484.1"/>
</dbReference>
<comment type="similarity">
    <text evidence="1">Belongs to the RNA polymerase subunit omega family.</text>
</comment>
<organism evidence="9 10">
    <name type="scientific">Winmispira thermophila (strain ATCC 49972 / DSM 6192 / RI 19.B1)</name>
    <name type="common">Spirochaeta thermophila</name>
    <dbReference type="NCBI Taxonomy" id="665571"/>
    <lineage>
        <taxon>Bacteria</taxon>
        <taxon>Pseudomonadati</taxon>
        <taxon>Spirochaetota</taxon>
        <taxon>Spirochaetia</taxon>
        <taxon>Winmispirales</taxon>
        <taxon>Winmispiraceae</taxon>
        <taxon>Winmispira</taxon>
    </lineage>
</organism>
<name>E0RT25_WINT6</name>
<dbReference type="AlphaFoldDB" id="E0RT25"/>
<comment type="catalytic activity">
    <reaction evidence="8">
        <text>RNA(n) + a ribonucleoside 5'-triphosphate = RNA(n+1) + diphosphate</text>
        <dbReference type="Rhea" id="RHEA:21248"/>
        <dbReference type="Rhea" id="RHEA-COMP:14527"/>
        <dbReference type="Rhea" id="RHEA-COMP:17342"/>
        <dbReference type="ChEBI" id="CHEBI:33019"/>
        <dbReference type="ChEBI" id="CHEBI:61557"/>
        <dbReference type="ChEBI" id="CHEBI:140395"/>
        <dbReference type="EC" id="2.7.7.6"/>
    </reaction>
</comment>
<dbReference type="EC" id="2.7.7.6" evidence="2"/>
<evidence type="ECO:0000313" key="9">
    <source>
        <dbReference type="EMBL" id="ADN02162.1"/>
    </source>
</evidence>
<dbReference type="GO" id="GO:0006351">
    <property type="term" value="P:DNA-templated transcription"/>
    <property type="evidence" value="ECO:0007669"/>
    <property type="project" value="InterPro"/>
</dbReference>
<dbReference type="SUPFAM" id="SSF63562">
    <property type="entry name" value="RPB6/omega subunit-like"/>
    <property type="match status" value="1"/>
</dbReference>
<accession>E0RT25</accession>
<evidence type="ECO:0000256" key="6">
    <source>
        <dbReference type="ARBA" id="ARBA00029924"/>
    </source>
</evidence>
<dbReference type="Gene3D" id="3.90.940.10">
    <property type="match status" value="1"/>
</dbReference>
<sequence>MILPLEELISFDGNAYELTVAVVKRADQLAKLKDKEVQEAKFKIVSLALRQVLTHKVHYQLEDLSA</sequence>
<dbReference type="InterPro" id="IPR006110">
    <property type="entry name" value="Pol_omega/Rpo6/RPB6"/>
</dbReference>
<gene>
    <name evidence="9" type="ordered locus">STHERM_c12210</name>
</gene>
<evidence type="ECO:0000256" key="2">
    <source>
        <dbReference type="ARBA" id="ARBA00012418"/>
    </source>
</evidence>
<evidence type="ECO:0000256" key="5">
    <source>
        <dbReference type="ARBA" id="ARBA00023163"/>
    </source>
</evidence>
<evidence type="ECO:0000256" key="3">
    <source>
        <dbReference type="ARBA" id="ARBA00013725"/>
    </source>
</evidence>
<dbReference type="GO" id="GO:0003899">
    <property type="term" value="F:DNA-directed RNA polymerase activity"/>
    <property type="evidence" value="ECO:0007669"/>
    <property type="project" value="UniProtKB-EC"/>
</dbReference>
<dbReference type="EMBL" id="CP001698">
    <property type="protein sequence ID" value="ADN02162.1"/>
    <property type="molecule type" value="Genomic_DNA"/>
</dbReference>
<evidence type="ECO:0000256" key="8">
    <source>
        <dbReference type="ARBA" id="ARBA00048552"/>
    </source>
</evidence>
<reference key="1">
    <citation type="submission" date="2009-08" db="EMBL/GenBank/DDBJ databases">
        <title>The genome sequence of Spirochaeta thermophila DSM6192.</title>
        <authorList>
            <person name="Angelov A."/>
            <person name="Mientus M."/>
            <person name="Wittenberg S."/>
            <person name="Lehmann R."/>
            <person name="Liesegang H."/>
            <person name="Daniel R."/>
            <person name="Liebl W."/>
        </authorList>
    </citation>
    <scope>NUCLEOTIDE SEQUENCE</scope>
    <source>
        <strain>DSM 6192</strain>
    </source>
</reference>
<protein>
    <recommendedName>
        <fullName evidence="3">DNA-directed RNA polymerase subunit omega</fullName>
        <ecNumber evidence="2">2.7.7.6</ecNumber>
    </recommendedName>
    <alternativeName>
        <fullName evidence="7">RNA polymerase omega subunit</fullName>
    </alternativeName>
    <alternativeName>
        <fullName evidence="6">Transcriptase subunit omega</fullName>
    </alternativeName>
</protein>
<evidence type="ECO:0000313" key="10">
    <source>
        <dbReference type="Proteomes" id="UP000001296"/>
    </source>
</evidence>
<dbReference type="InterPro" id="IPR036161">
    <property type="entry name" value="RPB6/omega-like_sf"/>
</dbReference>